<evidence type="ECO:0008006" key="3">
    <source>
        <dbReference type="Google" id="ProtNLM"/>
    </source>
</evidence>
<dbReference type="RefSeq" id="WP_211338612.1">
    <property type="nucleotide sequence ID" value="NZ_SNYL01000006.1"/>
</dbReference>
<proteinExistence type="predicted"/>
<gene>
    <name evidence="1" type="ORF">DFR43_1062</name>
</gene>
<sequence length="377" mass="42395">MTATRPAHLEQMPAPSPFIHDAPIAERIQWLFQLADRHGQAFRGPEAWLARQRYLAEHPTAIAALKCMDGRINLSVATQTPAGILMPFRNLGGMFNLGWPHLGEILTHHVQSMVSAGRRVLLLITYHWSKGDVKRGCAGFHYNRQASMEHAWAIRQQVSHLFGNAHQTVYPLVCGFETDQEALLLHNPAGETLDMAELAQQPEAPLEPRLAALLPDLPPPMRADLLPLLQGNMAHVIEVQAQTARRQRELAIEHREWVICLGRGFDFLHTPNLALIVGPYSPDLAHPIRTAAQIIQNNMDAGRIPDDGFLLLASVPYETMGVERARAELKSRFLEQFAADVIRQAYPRLAERMHRQAAVLDWHARRLERLDPLPACQ</sequence>
<protein>
    <recommendedName>
        <fullName evidence="3">Carboxysome shell carbonic anhydrase</fullName>
    </recommendedName>
</protein>
<dbReference type="EMBL" id="SNYL01000006">
    <property type="protein sequence ID" value="TDQ43432.1"/>
    <property type="molecule type" value="Genomic_DNA"/>
</dbReference>
<keyword evidence="2" id="KW-1185">Reference proteome</keyword>
<accession>A0A4R6UBV5</accession>
<dbReference type="AlphaFoldDB" id="A0A4R6UBV5"/>
<comment type="caution">
    <text evidence="1">The sequence shown here is derived from an EMBL/GenBank/DDBJ whole genome shotgun (WGS) entry which is preliminary data.</text>
</comment>
<organism evidence="1 2">
    <name type="scientific">Tepidicella xavieri</name>
    <dbReference type="NCBI Taxonomy" id="360241"/>
    <lineage>
        <taxon>Bacteria</taxon>
        <taxon>Pseudomonadati</taxon>
        <taxon>Pseudomonadota</taxon>
        <taxon>Betaproteobacteria</taxon>
        <taxon>Burkholderiales</taxon>
        <taxon>Tepidicella</taxon>
    </lineage>
</organism>
<dbReference type="Proteomes" id="UP000295510">
    <property type="component" value="Unassembled WGS sequence"/>
</dbReference>
<evidence type="ECO:0000313" key="1">
    <source>
        <dbReference type="EMBL" id="TDQ43432.1"/>
    </source>
</evidence>
<name>A0A4R6UBV5_9BURK</name>
<evidence type="ECO:0000313" key="2">
    <source>
        <dbReference type="Proteomes" id="UP000295510"/>
    </source>
</evidence>
<reference evidence="1 2" key="1">
    <citation type="submission" date="2019-03" db="EMBL/GenBank/DDBJ databases">
        <title>Genomic Encyclopedia of Type Strains, Phase IV (KMG-IV): sequencing the most valuable type-strain genomes for metagenomic binning, comparative biology and taxonomic classification.</title>
        <authorList>
            <person name="Goeker M."/>
        </authorList>
    </citation>
    <scope>NUCLEOTIDE SEQUENCE [LARGE SCALE GENOMIC DNA]</scope>
    <source>
        <strain evidence="1 2">DSM 19605</strain>
    </source>
</reference>